<dbReference type="PANTHER" id="PTHR34384:SF6">
    <property type="entry name" value="STAPHYLOFERRIN B SYNTHASE"/>
    <property type="match status" value="1"/>
</dbReference>
<dbReference type="Gene3D" id="1.10.510.40">
    <property type="match status" value="1"/>
</dbReference>
<evidence type="ECO:0000256" key="1">
    <source>
        <dbReference type="ARBA" id="ARBA00004924"/>
    </source>
</evidence>
<dbReference type="AlphaFoldDB" id="A0AAD0EDK6"/>
<dbReference type="EMBL" id="CP010788">
    <property type="protein sequence ID" value="ATF08192.1"/>
    <property type="molecule type" value="Genomic_DNA"/>
</dbReference>
<feature type="domain" description="Aerobactin siderophore biosynthesis IucA/IucC N-terminal" evidence="2">
    <location>
        <begin position="141"/>
        <end position="378"/>
    </location>
</feature>
<dbReference type="RefSeq" id="WP_024099554.1">
    <property type="nucleotide sequence ID" value="NZ_CP010592.1"/>
</dbReference>
<dbReference type="PANTHER" id="PTHR34384">
    <property type="entry name" value="L-2,3-DIAMINOPROPANOATE--CITRATE LIGASE"/>
    <property type="match status" value="1"/>
</dbReference>
<geneLocation type="plasmid" evidence="5">
    <name>pp63_d</name>
</geneLocation>
<comment type="pathway">
    <text evidence="1">Siderophore biosynthesis.</text>
</comment>
<gene>
    <name evidence="4" type="ORF">PhaeoP63_04161</name>
</gene>
<protein>
    <submittedName>
        <fullName evidence="4">Siderophore synthetase component</fullName>
    </submittedName>
</protein>
<name>A0AAD0EDK6_9RHOB</name>
<dbReference type="Pfam" id="PF06276">
    <property type="entry name" value="FhuF"/>
    <property type="match status" value="1"/>
</dbReference>
<evidence type="ECO:0000259" key="3">
    <source>
        <dbReference type="Pfam" id="PF06276"/>
    </source>
</evidence>
<reference evidence="4 5" key="1">
    <citation type="journal article" date="2017" name="Front. Microbiol.">
        <title>Phaeobacter piscinae sp. nov., a species of the Roseobacter group and potential aquaculture probiont.</title>
        <authorList>
            <person name="Sonnenschein E.C."/>
            <person name="Phippen C.B.W."/>
            <person name="Nielsen K.F."/>
            <person name="Mateiu R.V."/>
            <person name="Melchiorsen J."/>
            <person name="Gram L."/>
            <person name="Overmann J."/>
            <person name="Freese H.M."/>
        </authorList>
    </citation>
    <scope>NUCLEOTIDE SEQUENCE [LARGE SCALE GENOMIC DNA]</scope>
    <source>
        <strain evidence="4 5">P63</strain>
    </source>
</reference>
<dbReference type="InterPro" id="IPR007310">
    <property type="entry name" value="Aerobactin_biosyn_IucA/IucC_N"/>
</dbReference>
<dbReference type="Pfam" id="PF04183">
    <property type="entry name" value="IucA_IucC"/>
    <property type="match status" value="1"/>
</dbReference>
<organism evidence="4 5">
    <name type="scientific">Phaeobacter gallaeciensis</name>
    <dbReference type="NCBI Taxonomy" id="60890"/>
    <lineage>
        <taxon>Bacteria</taxon>
        <taxon>Pseudomonadati</taxon>
        <taxon>Pseudomonadota</taxon>
        <taxon>Alphaproteobacteria</taxon>
        <taxon>Rhodobacterales</taxon>
        <taxon>Roseobacteraceae</taxon>
        <taxon>Phaeobacter</taxon>
    </lineage>
</organism>
<dbReference type="GeneID" id="31848552"/>
<evidence type="ECO:0000259" key="2">
    <source>
        <dbReference type="Pfam" id="PF04183"/>
    </source>
</evidence>
<dbReference type="GO" id="GO:0016881">
    <property type="term" value="F:acid-amino acid ligase activity"/>
    <property type="evidence" value="ECO:0007669"/>
    <property type="project" value="UniProtKB-ARBA"/>
</dbReference>
<dbReference type="Gene3D" id="6.10.250.3370">
    <property type="match status" value="1"/>
</dbReference>
<feature type="domain" description="Aerobactin siderophore biosynthesis IucA/IucC-like C-terminal" evidence="3">
    <location>
        <begin position="400"/>
        <end position="561"/>
    </location>
</feature>
<evidence type="ECO:0000313" key="5">
    <source>
        <dbReference type="Proteomes" id="UP000217545"/>
    </source>
</evidence>
<dbReference type="InterPro" id="IPR022770">
    <property type="entry name" value="IucA/IucC-like_C"/>
</dbReference>
<sequence>MSLPDYATPTTTPDAALPLHGSTVAMQRVLRQLCEALLSEGCARMITEQDGRLCWHLGPAMFRAQGRCGAFSRYRLAPGSIEIARDHSWQPADLEDVLSSIDAPDAALAGLRTDLRRTAELDDLNHQQIPRLIRRHQLGVAQMERALHEGHPYHPCYKARSGFSDDDHLRFGPEAGQRFRLIGLLFHPDLIQQNLPDDEFWPRELGQPEWNRIQGIAANHDIDLGTRGYALLPVHPWQWGQLAQDPLILAWQSDGQLLMIGEIGDHYSATQSVRTLMNADQPQRAHVKTALAMRNTSSLRTLIPETVAIAPVISDWLAKVIAADPLLQHDYPLTLLPEYAGIIAGRGTALEGHLAAIWRRSPAALGLPDTQMMPFNALSLTEDDGQPLIAPWIATHGRDRWLAQLIETAVLPVWHLMVAHGIGLEAHGQNLILQHDNGWPTGIITRDFHDGVEYVAPLLSRPDLCPDLAEIDPVFATAPLDQFHALACGDGLRELVMDTLFVFNLADLSDLMQRQFDLPESCFWQRLRARLDRYGADHGQVQRMAALSPFAPQIHAESLITRKIDPDRTGAYRHLIDNPLATAKDS</sequence>
<keyword evidence="4" id="KW-0614">Plasmid</keyword>
<dbReference type="Proteomes" id="UP000217545">
    <property type="component" value="Plasmid pP63_d"/>
</dbReference>
<evidence type="ECO:0000313" key="4">
    <source>
        <dbReference type="EMBL" id="ATF08192.1"/>
    </source>
</evidence>
<dbReference type="GO" id="GO:0019290">
    <property type="term" value="P:siderophore biosynthetic process"/>
    <property type="evidence" value="ECO:0007669"/>
    <property type="project" value="InterPro"/>
</dbReference>
<accession>A0AAD0EDK6</accession>
<dbReference type="InterPro" id="IPR037455">
    <property type="entry name" value="LucA/IucC-like"/>
</dbReference>
<proteinExistence type="predicted"/>